<evidence type="ECO:0000313" key="1">
    <source>
        <dbReference type="EMBL" id="EIW51489.1"/>
    </source>
</evidence>
<dbReference type="Proteomes" id="UP000054317">
    <property type="component" value="Unassembled WGS sequence"/>
</dbReference>
<dbReference type="KEGG" id="tvs:TRAVEDRAFT_54527"/>
<dbReference type="EMBL" id="JH711801">
    <property type="protein sequence ID" value="EIW51489.1"/>
    <property type="molecule type" value="Genomic_DNA"/>
</dbReference>
<keyword evidence="2" id="KW-1185">Reference proteome</keyword>
<dbReference type="RefSeq" id="XP_008045639.1">
    <property type="nucleotide sequence ID" value="XM_008047448.1"/>
</dbReference>
<dbReference type="AlphaFoldDB" id="R7S944"/>
<dbReference type="GeneID" id="19417418"/>
<accession>R7S944</accession>
<sequence>MVAVRESVANFEAAHGLLRRVGVYRCVVLLLSPHDRAAGSERVAMRASECSQEQLEFSQGSRAALDTSTLDFASTQAQNRVVLISRIRYNNGIPIYAI</sequence>
<organism evidence="1 2">
    <name type="scientific">Trametes versicolor (strain FP-101664)</name>
    <name type="common">White-rot fungus</name>
    <name type="synonym">Coriolus versicolor</name>
    <dbReference type="NCBI Taxonomy" id="717944"/>
    <lineage>
        <taxon>Eukaryota</taxon>
        <taxon>Fungi</taxon>
        <taxon>Dikarya</taxon>
        <taxon>Basidiomycota</taxon>
        <taxon>Agaricomycotina</taxon>
        <taxon>Agaricomycetes</taxon>
        <taxon>Polyporales</taxon>
        <taxon>Polyporaceae</taxon>
        <taxon>Trametes</taxon>
    </lineage>
</organism>
<protein>
    <submittedName>
        <fullName evidence="1">Uncharacterized protein</fullName>
    </submittedName>
</protein>
<reference evidence="2" key="1">
    <citation type="journal article" date="2012" name="Science">
        <title>The Paleozoic origin of enzymatic lignin decomposition reconstructed from 31 fungal genomes.</title>
        <authorList>
            <person name="Floudas D."/>
            <person name="Binder M."/>
            <person name="Riley R."/>
            <person name="Barry K."/>
            <person name="Blanchette R.A."/>
            <person name="Henrissat B."/>
            <person name="Martinez A.T."/>
            <person name="Otillar R."/>
            <person name="Spatafora J.W."/>
            <person name="Yadav J.S."/>
            <person name="Aerts A."/>
            <person name="Benoit I."/>
            <person name="Boyd A."/>
            <person name="Carlson A."/>
            <person name="Copeland A."/>
            <person name="Coutinho P.M."/>
            <person name="de Vries R.P."/>
            <person name="Ferreira P."/>
            <person name="Findley K."/>
            <person name="Foster B."/>
            <person name="Gaskell J."/>
            <person name="Glotzer D."/>
            <person name="Gorecki P."/>
            <person name="Heitman J."/>
            <person name="Hesse C."/>
            <person name="Hori C."/>
            <person name="Igarashi K."/>
            <person name="Jurgens J.A."/>
            <person name="Kallen N."/>
            <person name="Kersten P."/>
            <person name="Kohler A."/>
            <person name="Kuees U."/>
            <person name="Kumar T.K.A."/>
            <person name="Kuo A."/>
            <person name="LaButti K."/>
            <person name="Larrondo L.F."/>
            <person name="Lindquist E."/>
            <person name="Ling A."/>
            <person name="Lombard V."/>
            <person name="Lucas S."/>
            <person name="Lundell T."/>
            <person name="Martin R."/>
            <person name="McLaughlin D.J."/>
            <person name="Morgenstern I."/>
            <person name="Morin E."/>
            <person name="Murat C."/>
            <person name="Nagy L.G."/>
            <person name="Nolan M."/>
            <person name="Ohm R.A."/>
            <person name="Patyshakuliyeva A."/>
            <person name="Rokas A."/>
            <person name="Ruiz-Duenas F.J."/>
            <person name="Sabat G."/>
            <person name="Salamov A."/>
            <person name="Samejima M."/>
            <person name="Schmutz J."/>
            <person name="Slot J.C."/>
            <person name="St John F."/>
            <person name="Stenlid J."/>
            <person name="Sun H."/>
            <person name="Sun S."/>
            <person name="Syed K."/>
            <person name="Tsang A."/>
            <person name="Wiebenga A."/>
            <person name="Young D."/>
            <person name="Pisabarro A."/>
            <person name="Eastwood D.C."/>
            <person name="Martin F."/>
            <person name="Cullen D."/>
            <person name="Grigoriev I.V."/>
            <person name="Hibbett D.S."/>
        </authorList>
    </citation>
    <scope>NUCLEOTIDE SEQUENCE [LARGE SCALE GENOMIC DNA]</scope>
    <source>
        <strain evidence="2">FP-101664</strain>
    </source>
</reference>
<name>R7S944_TRAVS</name>
<evidence type="ECO:0000313" key="2">
    <source>
        <dbReference type="Proteomes" id="UP000054317"/>
    </source>
</evidence>
<proteinExistence type="predicted"/>
<gene>
    <name evidence="1" type="ORF">TRAVEDRAFT_54527</name>
</gene>